<organism evidence="1 2">
    <name type="scientific">Fluviicola chungangensis</name>
    <dbReference type="NCBI Taxonomy" id="2597671"/>
    <lineage>
        <taxon>Bacteria</taxon>
        <taxon>Pseudomonadati</taxon>
        <taxon>Bacteroidota</taxon>
        <taxon>Flavobacteriia</taxon>
        <taxon>Flavobacteriales</taxon>
        <taxon>Crocinitomicaceae</taxon>
        <taxon>Fluviicola</taxon>
    </lineage>
</organism>
<proteinExistence type="predicted"/>
<dbReference type="AlphaFoldDB" id="A0A556MQN7"/>
<keyword evidence="2" id="KW-1185">Reference proteome</keyword>
<accession>A0A556MQN7</accession>
<name>A0A556MQN7_9FLAO</name>
<dbReference type="OrthoDB" id="1119698at2"/>
<evidence type="ECO:0000313" key="1">
    <source>
        <dbReference type="EMBL" id="TSJ42274.1"/>
    </source>
</evidence>
<dbReference type="Pfam" id="PF13366">
    <property type="entry name" value="PDDEXK_3"/>
    <property type="match status" value="1"/>
</dbReference>
<protein>
    <submittedName>
        <fullName evidence="1">GxxExxY protein</fullName>
    </submittedName>
</protein>
<dbReference type="Gene3D" id="3.90.320.10">
    <property type="match status" value="1"/>
</dbReference>
<dbReference type="InterPro" id="IPR026350">
    <property type="entry name" value="GxxExxY"/>
</dbReference>
<dbReference type="NCBIfam" id="TIGR04256">
    <property type="entry name" value="GxxExxY"/>
    <property type="match status" value="1"/>
</dbReference>
<evidence type="ECO:0000313" key="2">
    <source>
        <dbReference type="Proteomes" id="UP000316008"/>
    </source>
</evidence>
<comment type="caution">
    <text evidence="1">The sequence shown here is derived from an EMBL/GenBank/DDBJ whole genome shotgun (WGS) entry which is preliminary data.</text>
</comment>
<dbReference type="InterPro" id="IPR011604">
    <property type="entry name" value="PDDEXK-like_dom_sf"/>
</dbReference>
<dbReference type="Proteomes" id="UP000316008">
    <property type="component" value="Unassembled WGS sequence"/>
</dbReference>
<reference evidence="1 2" key="1">
    <citation type="submission" date="2019-07" db="EMBL/GenBank/DDBJ databases">
        <authorList>
            <person name="Huq M.A."/>
        </authorList>
    </citation>
    <scope>NUCLEOTIDE SEQUENCE [LARGE SCALE GENOMIC DNA]</scope>
    <source>
        <strain evidence="1 2">MAH-3</strain>
    </source>
</reference>
<sequence length="125" mass="14464">MTENEISYKIRGAIFEIYNTVGPGLLESVYEAALYYELKKDGLKVERQIEVPFLYKDVRLDVAYRLDLIVEDKVIIELKSVTDFSALHFKQLTTYLRLTNLKLGLLVNFNTSNMREGIARIVNNL</sequence>
<dbReference type="RefSeq" id="WP_144333229.1">
    <property type="nucleotide sequence ID" value="NZ_VLPL01000005.1"/>
</dbReference>
<dbReference type="EMBL" id="VLPL01000005">
    <property type="protein sequence ID" value="TSJ42274.1"/>
    <property type="molecule type" value="Genomic_DNA"/>
</dbReference>
<gene>
    <name evidence="1" type="ORF">FO442_10930</name>
</gene>